<name>A0AAV5S2M1_MAUHU</name>
<dbReference type="NCBIfam" id="TIGR00005">
    <property type="entry name" value="rluA_subfam"/>
    <property type="match status" value="1"/>
</dbReference>
<dbReference type="FunFam" id="3.30.2350.10:FF:000017">
    <property type="entry name" value="Pseudouridine synthase"/>
    <property type="match status" value="1"/>
</dbReference>
<dbReference type="SUPFAM" id="SSF55120">
    <property type="entry name" value="Pseudouridine synthase"/>
    <property type="match status" value="1"/>
</dbReference>
<dbReference type="PROSITE" id="PS01129">
    <property type="entry name" value="PSI_RLU"/>
    <property type="match status" value="1"/>
</dbReference>
<feature type="region of interest" description="Disordered" evidence="6">
    <location>
        <begin position="68"/>
        <end position="92"/>
    </location>
</feature>
<organism evidence="8 9">
    <name type="scientific">Maudiozyma humilis</name>
    <name type="common">Sour dough yeast</name>
    <name type="synonym">Kazachstania humilis</name>
    <dbReference type="NCBI Taxonomy" id="51915"/>
    <lineage>
        <taxon>Eukaryota</taxon>
        <taxon>Fungi</taxon>
        <taxon>Dikarya</taxon>
        <taxon>Ascomycota</taxon>
        <taxon>Saccharomycotina</taxon>
        <taxon>Saccharomycetes</taxon>
        <taxon>Saccharomycetales</taxon>
        <taxon>Saccharomycetaceae</taxon>
        <taxon>Maudiozyma</taxon>
    </lineage>
</organism>
<dbReference type="GO" id="GO:0003723">
    <property type="term" value="F:RNA binding"/>
    <property type="evidence" value="ECO:0007669"/>
    <property type="project" value="UniProtKB-KW"/>
</dbReference>
<keyword evidence="4" id="KW-0694">RNA-binding</keyword>
<accession>A0AAV5S2M1</accession>
<dbReference type="GO" id="GO:0000455">
    <property type="term" value="P:enzyme-directed rRNA pseudouridine synthesis"/>
    <property type="evidence" value="ECO:0007669"/>
    <property type="project" value="TreeGrafter"/>
</dbReference>
<evidence type="ECO:0000256" key="1">
    <source>
        <dbReference type="ARBA" id="ARBA00023235"/>
    </source>
</evidence>
<evidence type="ECO:0000313" key="8">
    <source>
        <dbReference type="EMBL" id="GMM57266.1"/>
    </source>
</evidence>
<comment type="catalytic activity">
    <reaction evidence="5">
        <text>a uridine in RNA = a pseudouridine in RNA</text>
        <dbReference type="Rhea" id="RHEA:48348"/>
        <dbReference type="Rhea" id="RHEA-COMP:12068"/>
        <dbReference type="Rhea" id="RHEA-COMP:12069"/>
        <dbReference type="ChEBI" id="CHEBI:65314"/>
        <dbReference type="ChEBI" id="CHEBI:65315"/>
    </reaction>
</comment>
<evidence type="ECO:0000256" key="2">
    <source>
        <dbReference type="ARBA" id="ARBA00036184"/>
    </source>
</evidence>
<dbReference type="GO" id="GO:0160151">
    <property type="term" value="F:tRNA pseudouridine(32) synthase activity"/>
    <property type="evidence" value="ECO:0007669"/>
    <property type="project" value="UniProtKB-EC"/>
</dbReference>
<dbReference type="GO" id="GO:0031119">
    <property type="term" value="P:tRNA pseudouridine synthesis"/>
    <property type="evidence" value="ECO:0007669"/>
    <property type="project" value="UniProtKB-ARBA"/>
</dbReference>
<dbReference type="InterPro" id="IPR020103">
    <property type="entry name" value="PsdUridine_synth_cat_dom_sf"/>
</dbReference>
<evidence type="ECO:0000256" key="5">
    <source>
        <dbReference type="RuleBase" id="RU362028"/>
    </source>
</evidence>
<dbReference type="PANTHER" id="PTHR21600:SF40">
    <property type="entry name" value="PSEUDOURIDYLATE SYNTHASE RPUSD2"/>
    <property type="match status" value="1"/>
</dbReference>
<comment type="function">
    <text evidence="5">Responsible for synthesis of pseudouridine from uracil.</text>
</comment>
<dbReference type="InterPro" id="IPR006145">
    <property type="entry name" value="PsdUridine_synth_RsuA/RluA"/>
</dbReference>
<comment type="caution">
    <text evidence="8">The sequence shown here is derived from an EMBL/GenBank/DDBJ whole genome shotgun (WGS) entry which is preliminary data.</text>
</comment>
<sequence length="454" mass="52270">MMSVRYGVYRHLSHNARLLQRATLTPSFEEKLRVEVTAAKRVQSIKTRRRDGGEVQLRGGRTLRDDKGFKVRRIESSKHSKSRKQPDPPYDVETKGSLRFIKPYYFTYKTFCKERWRGRELLEVFTREFRDRRESYYRQCIENGSVFVNGKPAKVDTVLRDSDLISHRIHRHEPPVTAEPVTIVSQDENIMVIDKPRGIPVHPTGRYRFNTVTKMLEQQLGYTVHPCNRLDRLTSGLMFLAKTPLGADIMGDQLKTREVSKEYIARVVGEFPMSEVTVERSVRSYDPRVALNVVCDASDPNGKHAKTVFNRVSFDGSTSIVRCRPLTGRQHQIRVHLQFLGHPIANDPIYSDAIAWGSTLGKGGLTDYSEVARRLHEVGKSRSASTWFYPEIAGEVLLQETCRECSTELNSTPDIRELTLWLHAYRYRSTSADPARQWDYQTAWPAWAGPQPQR</sequence>
<evidence type="ECO:0000259" key="7">
    <source>
        <dbReference type="Pfam" id="PF00849"/>
    </source>
</evidence>
<dbReference type="PROSITE" id="PS50889">
    <property type="entry name" value="S4"/>
    <property type="match status" value="1"/>
</dbReference>
<feature type="compositionally biased region" description="Basic and acidic residues" evidence="6">
    <location>
        <begin position="68"/>
        <end position="78"/>
    </location>
</feature>
<dbReference type="InterPro" id="IPR006225">
    <property type="entry name" value="PsdUridine_synth_RluC/D"/>
</dbReference>
<dbReference type="AlphaFoldDB" id="A0AAV5S2M1"/>
<evidence type="ECO:0000256" key="4">
    <source>
        <dbReference type="PROSITE-ProRule" id="PRU00182"/>
    </source>
</evidence>
<proteinExistence type="inferred from homology"/>
<dbReference type="EC" id="5.4.99.-" evidence="5"/>
<keyword evidence="9" id="KW-1185">Reference proteome</keyword>
<evidence type="ECO:0000256" key="6">
    <source>
        <dbReference type="SAM" id="MobiDB-lite"/>
    </source>
</evidence>
<dbReference type="CDD" id="cd02557">
    <property type="entry name" value="PseudoU_synth_ScRIB2"/>
    <property type="match status" value="1"/>
</dbReference>
<protein>
    <recommendedName>
        <fullName evidence="5">Pseudouridine synthase</fullName>
        <ecNumber evidence="5">5.4.99.-</ecNumber>
    </recommendedName>
</protein>
<evidence type="ECO:0000256" key="3">
    <source>
        <dbReference type="PIRSR" id="PIRSR606225-1"/>
    </source>
</evidence>
<reference evidence="8 9" key="1">
    <citation type="journal article" date="2023" name="Elife">
        <title>Identification of key yeast species and microbe-microbe interactions impacting larval growth of Drosophila in the wild.</title>
        <authorList>
            <person name="Mure A."/>
            <person name="Sugiura Y."/>
            <person name="Maeda R."/>
            <person name="Honda K."/>
            <person name="Sakurai N."/>
            <person name="Takahashi Y."/>
            <person name="Watada M."/>
            <person name="Katoh T."/>
            <person name="Gotoh A."/>
            <person name="Gotoh Y."/>
            <person name="Taniguchi I."/>
            <person name="Nakamura K."/>
            <person name="Hayashi T."/>
            <person name="Katayama T."/>
            <person name="Uemura T."/>
            <person name="Hattori Y."/>
        </authorList>
    </citation>
    <scope>NUCLEOTIDE SEQUENCE [LARGE SCALE GENOMIC DNA]</scope>
    <source>
        <strain evidence="8 9">KH-74</strain>
    </source>
</reference>
<dbReference type="Proteomes" id="UP001377567">
    <property type="component" value="Unassembled WGS sequence"/>
</dbReference>
<dbReference type="EMBL" id="BTGD01000011">
    <property type="protein sequence ID" value="GMM57266.1"/>
    <property type="molecule type" value="Genomic_DNA"/>
</dbReference>
<dbReference type="InterPro" id="IPR050188">
    <property type="entry name" value="RluA_PseudoU_synthase"/>
</dbReference>
<dbReference type="PANTHER" id="PTHR21600">
    <property type="entry name" value="MITOCHONDRIAL RNA PSEUDOURIDINE SYNTHASE"/>
    <property type="match status" value="1"/>
</dbReference>
<gene>
    <name evidence="8" type="ORF">DAKH74_038820</name>
</gene>
<evidence type="ECO:0000313" key="9">
    <source>
        <dbReference type="Proteomes" id="UP001377567"/>
    </source>
</evidence>
<comment type="catalytic activity">
    <reaction evidence="2">
        <text>uridine(32) in tRNA = pseudouridine(32) in tRNA</text>
        <dbReference type="Rhea" id="RHEA:42544"/>
        <dbReference type="Rhea" id="RHEA-COMP:10107"/>
        <dbReference type="Rhea" id="RHEA-COMP:10108"/>
        <dbReference type="ChEBI" id="CHEBI:65314"/>
        <dbReference type="ChEBI" id="CHEBI:65315"/>
        <dbReference type="EC" id="5.4.99.28"/>
    </reaction>
</comment>
<keyword evidence="1 5" id="KW-0413">Isomerase</keyword>
<feature type="domain" description="Pseudouridine synthase RsuA/RluA-like" evidence="7">
    <location>
        <begin position="189"/>
        <end position="338"/>
    </location>
</feature>
<comment type="similarity">
    <text evidence="5">Belongs to the pseudouridine synthase RluA family.</text>
</comment>
<dbReference type="Pfam" id="PF00849">
    <property type="entry name" value="PseudoU_synth_2"/>
    <property type="match status" value="1"/>
</dbReference>
<feature type="active site" evidence="3">
    <location>
        <position position="231"/>
    </location>
</feature>
<dbReference type="InterPro" id="IPR006224">
    <property type="entry name" value="PsdUridine_synth_RluA-like_CS"/>
</dbReference>
<dbReference type="Gene3D" id="3.30.2350.10">
    <property type="entry name" value="Pseudouridine synthase"/>
    <property type="match status" value="1"/>
</dbReference>